<dbReference type="InterPro" id="IPR014051">
    <property type="entry name" value="Phosphoesterase_HXTX"/>
</dbReference>
<name>A0A9D7QLP7_9RHOO</name>
<organism evidence="4 5">
    <name type="scientific">Candidatus Dechloromonas phosphorivorans</name>
    <dbReference type="NCBI Taxonomy" id="2899244"/>
    <lineage>
        <taxon>Bacteria</taxon>
        <taxon>Pseudomonadati</taxon>
        <taxon>Pseudomonadota</taxon>
        <taxon>Betaproteobacteria</taxon>
        <taxon>Rhodocyclales</taxon>
        <taxon>Azonexaceae</taxon>
        <taxon>Dechloromonas</taxon>
    </lineage>
</organism>
<comment type="caution">
    <text evidence="4">The sequence shown here is derived from an EMBL/GenBank/DDBJ whole genome shotgun (WGS) entry which is preliminary data.</text>
</comment>
<proteinExistence type="inferred from homology"/>
<dbReference type="Gene3D" id="3.90.1140.10">
    <property type="entry name" value="Cyclic phosphodiesterase"/>
    <property type="match status" value="1"/>
</dbReference>
<dbReference type="GO" id="GO:0008664">
    <property type="term" value="F:RNA 2',3'-cyclic 3'-phosphodiesterase activity"/>
    <property type="evidence" value="ECO:0007669"/>
    <property type="project" value="UniProtKB-EC"/>
</dbReference>
<dbReference type="GO" id="GO:0004113">
    <property type="term" value="F:2',3'-cyclic-nucleotide 3'-phosphodiesterase activity"/>
    <property type="evidence" value="ECO:0007669"/>
    <property type="project" value="InterPro"/>
</dbReference>
<keyword evidence="1 2" id="KW-0378">Hydrolase</keyword>
<protein>
    <recommendedName>
        <fullName evidence="2">RNA 2',3'-cyclic phosphodiesterase</fullName>
        <shortName evidence="2">RNA 2',3'-CPDase</shortName>
        <ecNumber evidence="2">3.1.4.58</ecNumber>
    </recommendedName>
</protein>
<dbReference type="InterPro" id="IPR004175">
    <property type="entry name" value="RNA_CPDase"/>
</dbReference>
<feature type="active site" description="Proton acceptor" evidence="2">
    <location>
        <position position="138"/>
    </location>
</feature>
<evidence type="ECO:0000313" key="5">
    <source>
        <dbReference type="Proteomes" id="UP000808146"/>
    </source>
</evidence>
<dbReference type="Pfam" id="PF02834">
    <property type="entry name" value="LigT_PEase"/>
    <property type="match status" value="1"/>
</dbReference>
<dbReference type="EC" id="3.1.4.58" evidence="2"/>
<comment type="catalytic activity">
    <reaction evidence="2">
        <text>a 3'-end 2',3'-cyclophospho-ribonucleotide-RNA + H2O = a 3'-end 2'-phospho-ribonucleotide-RNA + H(+)</text>
        <dbReference type="Rhea" id="RHEA:11828"/>
        <dbReference type="Rhea" id="RHEA-COMP:10464"/>
        <dbReference type="Rhea" id="RHEA-COMP:17353"/>
        <dbReference type="ChEBI" id="CHEBI:15377"/>
        <dbReference type="ChEBI" id="CHEBI:15378"/>
        <dbReference type="ChEBI" id="CHEBI:83064"/>
        <dbReference type="ChEBI" id="CHEBI:173113"/>
        <dbReference type="EC" id="3.1.4.58"/>
    </reaction>
</comment>
<dbReference type="InterPro" id="IPR009097">
    <property type="entry name" value="Cyclic_Pdiesterase"/>
</dbReference>
<evidence type="ECO:0000256" key="1">
    <source>
        <dbReference type="ARBA" id="ARBA00022801"/>
    </source>
</evidence>
<comment type="similarity">
    <text evidence="2">Belongs to the 2H phosphoesterase superfamily. ThpR family.</text>
</comment>
<reference evidence="4" key="1">
    <citation type="submission" date="2020-10" db="EMBL/GenBank/DDBJ databases">
        <title>Connecting structure to function with the recovery of over 1000 high-quality activated sludge metagenome-assembled genomes encoding full-length rRNA genes using long-read sequencing.</title>
        <authorList>
            <person name="Singleton C.M."/>
            <person name="Petriglieri F."/>
            <person name="Kristensen J.M."/>
            <person name="Kirkegaard R.H."/>
            <person name="Michaelsen T.Y."/>
            <person name="Andersen M.H."/>
            <person name="Karst S.M."/>
            <person name="Dueholm M.S."/>
            <person name="Nielsen P.H."/>
            <person name="Albertsen M."/>
        </authorList>
    </citation>
    <scope>NUCLEOTIDE SEQUENCE</scope>
    <source>
        <strain evidence="4">OdNE_18-Q3-R46-58_BAT3C.305</strain>
    </source>
</reference>
<evidence type="ECO:0000259" key="3">
    <source>
        <dbReference type="Pfam" id="PF02834"/>
    </source>
</evidence>
<feature type="short sequence motif" description="HXTX 1" evidence="2">
    <location>
        <begin position="54"/>
        <end position="57"/>
    </location>
</feature>
<sequence length="189" mass="20485">MRSEGGQQHGEEPEQARVFFSLWPAPEAAKRLSAVADSFAAAAGGRATRRESIHLTLAFIGNVPVERLPELEGAAREVRGEPFALVLDRFAIWRHNRIFWAGSSIFPTVLTELSTALKAASFAAGYAVAEAPGNFVPHVTLARKVAVLDSVLPACEPTPWINRKFFLVRSTPTADGSLYENIAEFPLGA</sequence>
<feature type="active site" description="Proton donor" evidence="2">
    <location>
        <position position="54"/>
    </location>
</feature>
<accession>A0A9D7QLP7</accession>
<feature type="domain" description="Phosphoesterase HXTX" evidence="3">
    <location>
        <begin position="23"/>
        <end position="100"/>
    </location>
</feature>
<dbReference type="EMBL" id="JADKBR010000015">
    <property type="protein sequence ID" value="MBK8890928.1"/>
    <property type="molecule type" value="Genomic_DNA"/>
</dbReference>
<dbReference type="Proteomes" id="UP000808146">
    <property type="component" value="Unassembled WGS sequence"/>
</dbReference>
<dbReference type="HAMAP" id="MF_01940">
    <property type="entry name" value="RNA_CPDase"/>
    <property type="match status" value="1"/>
</dbReference>
<comment type="function">
    <text evidence="2">Hydrolyzes RNA 2',3'-cyclic phosphodiester to an RNA 2'-phosphomonoester.</text>
</comment>
<feature type="short sequence motif" description="HXTX 2" evidence="2">
    <location>
        <begin position="138"/>
        <end position="141"/>
    </location>
</feature>
<dbReference type="SUPFAM" id="SSF55144">
    <property type="entry name" value="LigT-like"/>
    <property type="match status" value="1"/>
</dbReference>
<dbReference type="PANTHER" id="PTHR35561:SF1">
    <property type="entry name" value="RNA 2',3'-CYCLIC PHOSPHODIESTERASE"/>
    <property type="match status" value="1"/>
</dbReference>
<dbReference type="NCBIfam" id="TIGR02258">
    <property type="entry name" value="2_5_ligase"/>
    <property type="match status" value="1"/>
</dbReference>
<evidence type="ECO:0000256" key="2">
    <source>
        <dbReference type="HAMAP-Rule" id="MF_01940"/>
    </source>
</evidence>
<gene>
    <name evidence="4" type="primary">thpR</name>
    <name evidence="4" type="ORF">IPN75_11380</name>
</gene>
<dbReference type="AlphaFoldDB" id="A0A9D7QLP7"/>
<evidence type="ECO:0000313" key="4">
    <source>
        <dbReference type="EMBL" id="MBK8890928.1"/>
    </source>
</evidence>
<dbReference type="PANTHER" id="PTHR35561">
    <property type="entry name" value="RNA 2',3'-CYCLIC PHOSPHODIESTERASE"/>
    <property type="match status" value="1"/>
</dbReference>